<dbReference type="GO" id="GO:0009307">
    <property type="term" value="P:DNA restriction-modification system"/>
    <property type="evidence" value="ECO:0007669"/>
    <property type="project" value="InterPro"/>
</dbReference>
<keyword evidence="1" id="KW-0540">Nuclease</keyword>
<dbReference type="Proteomes" id="UP000601522">
    <property type="component" value="Unassembled WGS sequence"/>
</dbReference>
<protein>
    <submittedName>
        <fullName evidence="1">MspI family type II restriction endonuclease</fullName>
    </submittedName>
</protein>
<keyword evidence="1" id="KW-0255">Endonuclease</keyword>
<dbReference type="GO" id="GO:0003677">
    <property type="term" value="F:DNA binding"/>
    <property type="evidence" value="ECO:0007669"/>
    <property type="project" value="InterPro"/>
</dbReference>
<accession>A0A926EYZ3</accession>
<evidence type="ECO:0000313" key="1">
    <source>
        <dbReference type="EMBL" id="MBC8591080.1"/>
    </source>
</evidence>
<gene>
    <name evidence="1" type="ORF">H8689_08125</name>
</gene>
<evidence type="ECO:0000313" key="2">
    <source>
        <dbReference type="Proteomes" id="UP000601522"/>
    </source>
</evidence>
<keyword evidence="2" id="KW-1185">Reference proteome</keyword>
<comment type="caution">
    <text evidence="1">The sequence shown here is derived from an EMBL/GenBank/DDBJ whole genome shotgun (WGS) entry which is preliminary data.</text>
</comment>
<keyword evidence="1" id="KW-0378">Hydrolase</keyword>
<dbReference type="EMBL" id="JACRTK010000003">
    <property type="protein sequence ID" value="MBC8591080.1"/>
    <property type="molecule type" value="Genomic_DNA"/>
</dbReference>
<dbReference type="SUPFAM" id="SSF52980">
    <property type="entry name" value="Restriction endonuclease-like"/>
    <property type="match status" value="1"/>
</dbReference>
<dbReference type="Pfam" id="PF09208">
    <property type="entry name" value="Endonuc-MspI"/>
    <property type="match status" value="1"/>
</dbReference>
<dbReference type="InterPro" id="IPR011335">
    <property type="entry name" value="Restrct_endonuc-II-like"/>
</dbReference>
<dbReference type="GO" id="GO:0009036">
    <property type="term" value="F:type II site-specific deoxyribonuclease activity"/>
    <property type="evidence" value="ECO:0007669"/>
    <property type="project" value="InterPro"/>
</dbReference>
<proteinExistence type="predicted"/>
<name>A0A926EYZ3_9FIRM</name>
<dbReference type="RefSeq" id="WP_249323946.1">
    <property type="nucleotide sequence ID" value="NZ_JACRTK010000003.1"/>
</dbReference>
<organism evidence="1 2">
    <name type="scientific">Wansuia hejianensis</name>
    <dbReference type="NCBI Taxonomy" id="2763667"/>
    <lineage>
        <taxon>Bacteria</taxon>
        <taxon>Bacillati</taxon>
        <taxon>Bacillota</taxon>
        <taxon>Clostridia</taxon>
        <taxon>Lachnospirales</taxon>
        <taxon>Lachnospiraceae</taxon>
        <taxon>Wansuia</taxon>
    </lineage>
</organism>
<dbReference type="InterPro" id="IPR015291">
    <property type="entry name" value="Restrct_endonuc_II_MspI"/>
</dbReference>
<sequence length="399" mass="45857">MDIGNKLKNKSGKQAKILISEMLYDLINDLDINVKIENGYSIGYPNQEKQFKMDFLIEFIDFNKEQWLLKSTSSIRDRIYGTEFFAQNIRQINKNVSKIYVIVPDSLSEKEMRNKINYSTKIKSQTYTSFLTDVLTVNELRQKIIEKATQNIEQGLRSNILGSDAETSIVNLLNDKRNANLWNDYEALKHTVKSSTYHIYKSILGKLNLSEGIDKIIEVSATDNIPLLSNRGKPKTDIYVKIKTEKLKICSSISVKNTSKKTVTVHEGNVSDIIKALNLLESNPLTQALKDFEKVGSKKNLLLKHPDSCRILDEKLKYYNKELVGLFIFGLHSPLVNNNAQIADLIIFTNNFAIWSQDEYIDYYINEYCTKGQFGTPFRWTYPSKKRGQKIQIKGFANN</sequence>
<dbReference type="AlphaFoldDB" id="A0A926EYZ3"/>
<reference evidence="1 2" key="1">
    <citation type="submission" date="2020-08" db="EMBL/GenBank/DDBJ databases">
        <title>Genome public.</title>
        <authorList>
            <person name="Liu C."/>
            <person name="Sun Q."/>
        </authorList>
    </citation>
    <scope>NUCLEOTIDE SEQUENCE [LARGE SCALE GENOMIC DNA]</scope>
    <source>
        <strain evidence="1 2">NSJ-26</strain>
    </source>
</reference>